<protein>
    <submittedName>
        <fullName evidence="1">DUF1491 family protein</fullName>
    </submittedName>
</protein>
<gene>
    <name evidence="1" type="ORF">ACFSE1_13980</name>
</gene>
<comment type="caution">
    <text evidence="1">The sequence shown here is derived from an EMBL/GenBank/DDBJ whole genome shotgun (WGS) entry which is preliminary data.</text>
</comment>
<sequence length="110" mass="12401">MRLKSEIFISALTRRAFAQGGFAAIEHRGADEAGAIFIRQRFRDGSETLYAPAPQTLVEETGERRFEVRLHKVSAEEVEAALARERRFDSDLWVVELEVDEIGDLIPLVG</sequence>
<dbReference type="InterPro" id="IPR009964">
    <property type="entry name" value="DUF1491"/>
</dbReference>
<dbReference type="EMBL" id="JBHUEQ010000025">
    <property type="protein sequence ID" value="MFD1746577.1"/>
    <property type="molecule type" value="Genomic_DNA"/>
</dbReference>
<organism evidence="1 2">
    <name type="scientific">Rhizobium helianthi</name>
    <dbReference type="NCBI Taxonomy" id="1132695"/>
    <lineage>
        <taxon>Bacteria</taxon>
        <taxon>Pseudomonadati</taxon>
        <taxon>Pseudomonadota</taxon>
        <taxon>Alphaproteobacteria</taxon>
        <taxon>Hyphomicrobiales</taxon>
        <taxon>Rhizobiaceae</taxon>
        <taxon>Rhizobium/Agrobacterium group</taxon>
        <taxon>Rhizobium</taxon>
    </lineage>
</organism>
<keyword evidence="2" id="KW-1185">Reference proteome</keyword>
<evidence type="ECO:0000313" key="1">
    <source>
        <dbReference type="EMBL" id="MFD1746577.1"/>
    </source>
</evidence>
<proteinExistence type="predicted"/>
<evidence type="ECO:0000313" key="2">
    <source>
        <dbReference type="Proteomes" id="UP001597322"/>
    </source>
</evidence>
<accession>A0ABW4M602</accession>
<dbReference type="RefSeq" id="WP_377402482.1">
    <property type="nucleotide sequence ID" value="NZ_JBHUEQ010000025.1"/>
</dbReference>
<dbReference type="Pfam" id="PF07372">
    <property type="entry name" value="DUF1491"/>
    <property type="match status" value="1"/>
</dbReference>
<reference evidence="2" key="1">
    <citation type="journal article" date="2019" name="Int. J. Syst. Evol. Microbiol.">
        <title>The Global Catalogue of Microorganisms (GCM) 10K type strain sequencing project: providing services to taxonomists for standard genome sequencing and annotation.</title>
        <authorList>
            <consortium name="The Broad Institute Genomics Platform"/>
            <consortium name="The Broad Institute Genome Sequencing Center for Infectious Disease"/>
            <person name="Wu L."/>
            <person name="Ma J."/>
        </authorList>
    </citation>
    <scope>NUCLEOTIDE SEQUENCE [LARGE SCALE GENOMIC DNA]</scope>
    <source>
        <strain evidence="2">CG52</strain>
    </source>
</reference>
<dbReference type="Proteomes" id="UP001597322">
    <property type="component" value="Unassembled WGS sequence"/>
</dbReference>
<dbReference type="Gene3D" id="3.40.1530.20">
    <property type="entry name" value="Protein of unknown function (DUF1491)"/>
    <property type="match status" value="1"/>
</dbReference>
<name>A0ABW4M602_9HYPH</name>